<dbReference type="InterPro" id="IPR016040">
    <property type="entry name" value="NAD(P)-bd_dom"/>
</dbReference>
<evidence type="ECO:0000313" key="21">
    <source>
        <dbReference type="Proteomes" id="UP000322899"/>
    </source>
</evidence>
<sequence length="442" mass="48056">MASSAPSTALVIAGTAAASAIATALAIRFFSDAGSKADKASLDAAVRKALEAASRSAGPVAMPKASSDKVFPATRRLLRTEQQRILVTGGAGFVGSHLVDALMQQGHIVYVLDNLFTGRRENIEHWVGHPNFEFFQQDVVHPFFVEVTRIYHLACPASPPHYQANPIKTIKCSTQGCMNMLGLAKRCNARLLFTSTSEIYGDPQIHPQPESYWGNVHTWGPRACYDEGKRVGETMCFSYRQQHKVQVRVSRIFNTYGPRMDPLDGRVVSNFIMQALRGEPLTIYGTGKQTRSFQYVSDLVRGLIALMEGDYDDPVNIGNPQERTVEEFARSVASMCGSAGGVVMRPRPTDDPMVRRPNVARAREVIGWQPKVSLEEGLVPTIEYFKGVLGRADAKLPADRVWLPSDLSIPSKDHPDDAAVERVVADAPVTAGSAAASGAASA</sequence>
<evidence type="ECO:0000256" key="6">
    <source>
        <dbReference type="ARBA" id="ARBA00018816"/>
    </source>
</evidence>
<evidence type="ECO:0000256" key="2">
    <source>
        <dbReference type="ARBA" id="ARBA00004447"/>
    </source>
</evidence>
<feature type="domain" description="NAD(P)-binding" evidence="18">
    <location>
        <begin position="86"/>
        <end position="378"/>
    </location>
</feature>
<comment type="catalytic activity">
    <reaction evidence="17">
        <text>UDP-alpha-D-glucuronate + H(+) = UDP-alpha-D-xylose + CO2</text>
        <dbReference type="Rhea" id="RHEA:23916"/>
        <dbReference type="ChEBI" id="CHEBI:15378"/>
        <dbReference type="ChEBI" id="CHEBI:16526"/>
        <dbReference type="ChEBI" id="CHEBI:57632"/>
        <dbReference type="ChEBI" id="CHEBI:58052"/>
        <dbReference type="EC" id="4.1.1.35"/>
    </reaction>
    <physiologicalReaction direction="left-to-right" evidence="17">
        <dbReference type="Rhea" id="RHEA:23917"/>
    </physiologicalReaction>
</comment>
<comment type="similarity">
    <text evidence="4">Belongs to the NAD(P)-dependent epimerase/dehydratase family. UDP-glucuronic acid decarboxylase subfamily.</text>
</comment>
<accession>A0A5A8DCP6</accession>
<dbReference type="EMBL" id="VLTM01000037">
    <property type="protein sequence ID" value="KAA0161258.1"/>
    <property type="molecule type" value="Genomic_DNA"/>
</dbReference>
<dbReference type="Proteomes" id="UP000325113">
    <property type="component" value="Unassembled WGS sequence"/>
</dbReference>
<evidence type="ECO:0000256" key="10">
    <source>
        <dbReference type="ARBA" id="ARBA00022989"/>
    </source>
</evidence>
<protein>
    <recommendedName>
        <fullName evidence="6">UDP-glucuronic acid decarboxylase 1</fullName>
        <ecNumber evidence="5">4.1.1.35</ecNumber>
    </recommendedName>
    <alternativeName>
        <fullName evidence="16">UDP-glucuronate decarboxylase 1</fullName>
    </alternativeName>
</protein>
<dbReference type="AlphaFoldDB" id="A0A5A8DCP6"/>
<dbReference type="InterPro" id="IPR044516">
    <property type="entry name" value="UXS-like"/>
</dbReference>
<keyword evidence="11" id="KW-0520">NAD</keyword>
<evidence type="ECO:0000256" key="5">
    <source>
        <dbReference type="ARBA" id="ARBA00012290"/>
    </source>
</evidence>
<dbReference type="Gene3D" id="3.40.50.720">
    <property type="entry name" value="NAD(P)-binding Rossmann-like Domain"/>
    <property type="match status" value="1"/>
</dbReference>
<dbReference type="CDD" id="cd05230">
    <property type="entry name" value="UGD_SDR_e"/>
    <property type="match status" value="1"/>
</dbReference>
<dbReference type="PANTHER" id="PTHR43078">
    <property type="entry name" value="UDP-GLUCURONIC ACID DECARBOXYLASE-RELATED"/>
    <property type="match status" value="1"/>
</dbReference>
<dbReference type="Pfam" id="PF16363">
    <property type="entry name" value="GDP_Man_Dehyd"/>
    <property type="match status" value="1"/>
</dbReference>
<evidence type="ECO:0000256" key="1">
    <source>
        <dbReference type="ARBA" id="ARBA00001911"/>
    </source>
</evidence>
<comment type="pathway">
    <text evidence="3">Nucleotide-sugar biosynthesis; UDP-alpha-D-xylose biosynthesis; UDP-alpha-D-xylose from UDP-alpha-D-glucuronate: step 1/1.</text>
</comment>
<dbReference type="OrthoDB" id="331544at2759"/>
<dbReference type="GO" id="GO:0032580">
    <property type="term" value="C:Golgi cisterna membrane"/>
    <property type="evidence" value="ECO:0007669"/>
    <property type="project" value="UniProtKB-SubCell"/>
</dbReference>
<evidence type="ECO:0000256" key="15">
    <source>
        <dbReference type="ARBA" id="ARBA00023239"/>
    </source>
</evidence>
<evidence type="ECO:0000256" key="13">
    <source>
        <dbReference type="ARBA" id="ARBA00023136"/>
    </source>
</evidence>
<keyword evidence="13" id="KW-0472">Membrane</keyword>
<dbReference type="UniPathway" id="UPA00796">
    <property type="reaction ID" value="UER00771"/>
</dbReference>
<dbReference type="InterPro" id="IPR036291">
    <property type="entry name" value="NAD(P)-bd_dom_sf"/>
</dbReference>
<evidence type="ECO:0000256" key="14">
    <source>
        <dbReference type="ARBA" id="ARBA00023180"/>
    </source>
</evidence>
<evidence type="ECO:0000256" key="9">
    <source>
        <dbReference type="ARBA" id="ARBA00022968"/>
    </source>
</evidence>
<evidence type="ECO:0000313" key="22">
    <source>
        <dbReference type="Proteomes" id="UP000325113"/>
    </source>
</evidence>
<evidence type="ECO:0000256" key="12">
    <source>
        <dbReference type="ARBA" id="ARBA00023034"/>
    </source>
</evidence>
<dbReference type="EC" id="4.1.1.35" evidence="5"/>
<dbReference type="Proteomes" id="UP000322899">
    <property type="component" value="Unassembled WGS sequence"/>
</dbReference>
<reference evidence="21 22" key="1">
    <citation type="submission" date="2019-07" db="EMBL/GenBank/DDBJ databases">
        <title>Genomes of Cafeteria roenbergensis.</title>
        <authorList>
            <person name="Fischer M.G."/>
            <person name="Hackl T."/>
            <person name="Roman M."/>
        </authorList>
    </citation>
    <scope>NUCLEOTIDE SEQUENCE [LARGE SCALE GENOMIC DNA]</scope>
    <source>
        <strain evidence="19 22">Cflag</strain>
        <strain evidence="20 21">E4-10P</strain>
    </source>
</reference>
<evidence type="ECO:0000256" key="8">
    <source>
        <dbReference type="ARBA" id="ARBA00022793"/>
    </source>
</evidence>
<dbReference type="GO" id="GO:0048040">
    <property type="term" value="F:UDP-glucuronate decarboxylase activity"/>
    <property type="evidence" value="ECO:0007669"/>
    <property type="project" value="UniProtKB-EC"/>
</dbReference>
<evidence type="ECO:0000259" key="18">
    <source>
        <dbReference type="Pfam" id="PF16363"/>
    </source>
</evidence>
<name>A0A5A8DCP6_CAFRO</name>
<keyword evidence="9" id="KW-0735">Signal-anchor</keyword>
<dbReference type="FunFam" id="3.40.50.720:FF:000065">
    <property type="entry name" value="UDP-glucuronic acid decarboxylase 1"/>
    <property type="match status" value="1"/>
</dbReference>
<proteinExistence type="inferred from homology"/>
<evidence type="ECO:0000313" key="19">
    <source>
        <dbReference type="EMBL" id="KAA0161258.1"/>
    </source>
</evidence>
<comment type="caution">
    <text evidence="20">The sequence shown here is derived from an EMBL/GenBank/DDBJ whole genome shotgun (WGS) entry which is preliminary data.</text>
</comment>
<dbReference type="EMBL" id="VLTO01000115">
    <property type="protein sequence ID" value="KAA0163075.1"/>
    <property type="molecule type" value="Genomic_DNA"/>
</dbReference>
<comment type="subcellular location">
    <subcellularLocation>
        <location evidence="2">Golgi apparatus</location>
        <location evidence="2">Golgi stack membrane</location>
        <topology evidence="2">Single-pass type II membrane protein</topology>
    </subcellularLocation>
</comment>
<keyword evidence="7" id="KW-0812">Transmembrane</keyword>
<evidence type="ECO:0000256" key="7">
    <source>
        <dbReference type="ARBA" id="ARBA00022692"/>
    </source>
</evidence>
<evidence type="ECO:0000256" key="17">
    <source>
        <dbReference type="ARBA" id="ARBA00049410"/>
    </source>
</evidence>
<keyword evidence="8" id="KW-0210">Decarboxylase</keyword>
<evidence type="ECO:0000256" key="4">
    <source>
        <dbReference type="ARBA" id="ARBA00007505"/>
    </source>
</evidence>
<gene>
    <name evidence="20" type="ORF">FNF27_07982</name>
    <name evidence="19" type="ORF">FNF31_03871</name>
</gene>
<dbReference type="GO" id="GO:0070403">
    <property type="term" value="F:NAD+ binding"/>
    <property type="evidence" value="ECO:0007669"/>
    <property type="project" value="InterPro"/>
</dbReference>
<evidence type="ECO:0000256" key="11">
    <source>
        <dbReference type="ARBA" id="ARBA00023027"/>
    </source>
</evidence>
<organism evidence="20 21">
    <name type="scientific">Cafeteria roenbergensis</name>
    <name type="common">Marine flagellate</name>
    <dbReference type="NCBI Taxonomy" id="33653"/>
    <lineage>
        <taxon>Eukaryota</taxon>
        <taxon>Sar</taxon>
        <taxon>Stramenopiles</taxon>
        <taxon>Bigyra</taxon>
        <taxon>Opalozoa</taxon>
        <taxon>Bicosoecida</taxon>
        <taxon>Cafeteriaceae</taxon>
        <taxon>Cafeteria</taxon>
    </lineage>
</organism>
<evidence type="ECO:0000256" key="16">
    <source>
        <dbReference type="ARBA" id="ARBA00031585"/>
    </source>
</evidence>
<dbReference type="PANTHER" id="PTHR43078:SF6">
    <property type="entry name" value="UDP-GLUCURONIC ACID DECARBOXYLASE 1"/>
    <property type="match status" value="1"/>
</dbReference>
<dbReference type="SUPFAM" id="SSF51735">
    <property type="entry name" value="NAD(P)-binding Rossmann-fold domains"/>
    <property type="match status" value="1"/>
</dbReference>
<keyword evidence="15" id="KW-0456">Lyase</keyword>
<evidence type="ECO:0000313" key="20">
    <source>
        <dbReference type="EMBL" id="KAA0163075.1"/>
    </source>
</evidence>
<comment type="cofactor">
    <cofactor evidence="1">
        <name>NAD(+)</name>
        <dbReference type="ChEBI" id="CHEBI:57540"/>
    </cofactor>
</comment>
<dbReference type="GO" id="GO:0033320">
    <property type="term" value="P:UDP-D-xylose biosynthetic process"/>
    <property type="evidence" value="ECO:0007669"/>
    <property type="project" value="UniProtKB-UniPathway"/>
</dbReference>
<keyword evidence="12" id="KW-0333">Golgi apparatus</keyword>
<keyword evidence="10" id="KW-1133">Transmembrane helix</keyword>
<dbReference type="GO" id="GO:0042732">
    <property type="term" value="P:D-xylose metabolic process"/>
    <property type="evidence" value="ECO:0007669"/>
    <property type="project" value="InterPro"/>
</dbReference>
<keyword evidence="14" id="KW-0325">Glycoprotein</keyword>
<evidence type="ECO:0000256" key="3">
    <source>
        <dbReference type="ARBA" id="ARBA00005100"/>
    </source>
</evidence>